<evidence type="ECO:0000256" key="2">
    <source>
        <dbReference type="SAM" id="SignalP"/>
    </source>
</evidence>
<dbReference type="InterPro" id="IPR002508">
    <property type="entry name" value="MurNAc-LAA_cat"/>
</dbReference>
<dbReference type="InterPro" id="IPR050695">
    <property type="entry name" value="N-acetylmuramoyl_amidase_3"/>
</dbReference>
<dbReference type="Gene3D" id="3.30.457.10">
    <property type="entry name" value="Copper amine oxidase-like, N-terminal domain"/>
    <property type="match status" value="2"/>
</dbReference>
<keyword evidence="5" id="KW-1185">Reference proteome</keyword>
<dbReference type="RefSeq" id="WP_073271802.1">
    <property type="nucleotide sequence ID" value="NZ_FRAC01000006.1"/>
</dbReference>
<gene>
    <name evidence="4" type="ORF">SAMN02745136_00120</name>
</gene>
<evidence type="ECO:0000313" key="5">
    <source>
        <dbReference type="Proteomes" id="UP000184386"/>
    </source>
</evidence>
<dbReference type="Gene3D" id="3.40.630.40">
    <property type="entry name" value="Zn-dependent exopeptidases"/>
    <property type="match status" value="1"/>
</dbReference>
<feature type="chain" id="PRO_5012002703" evidence="2">
    <location>
        <begin position="29"/>
        <end position="867"/>
    </location>
</feature>
<dbReference type="GO" id="GO:0030288">
    <property type="term" value="C:outer membrane-bounded periplasmic space"/>
    <property type="evidence" value="ECO:0007669"/>
    <property type="project" value="TreeGrafter"/>
</dbReference>
<dbReference type="SUPFAM" id="SSF53187">
    <property type="entry name" value="Zn-dependent exopeptidases"/>
    <property type="match status" value="1"/>
</dbReference>
<dbReference type="Proteomes" id="UP000184386">
    <property type="component" value="Unassembled WGS sequence"/>
</dbReference>
<reference evidence="4 5" key="1">
    <citation type="submission" date="2016-11" db="EMBL/GenBank/DDBJ databases">
        <authorList>
            <person name="Jaros S."/>
            <person name="Januszkiewicz K."/>
            <person name="Wedrychowicz H."/>
        </authorList>
    </citation>
    <scope>NUCLEOTIDE SEQUENCE [LARGE SCALE GENOMIC DNA]</scope>
    <source>
        <strain evidence="4 5">DSM 15929</strain>
    </source>
</reference>
<accession>A0A1M6JKY7</accession>
<dbReference type="Pfam" id="PF07833">
    <property type="entry name" value="Cu_amine_oxidN1"/>
    <property type="match status" value="2"/>
</dbReference>
<organism evidence="4 5">
    <name type="scientific">Anaerocolumna jejuensis DSM 15929</name>
    <dbReference type="NCBI Taxonomy" id="1121322"/>
    <lineage>
        <taxon>Bacteria</taxon>
        <taxon>Bacillati</taxon>
        <taxon>Bacillota</taxon>
        <taxon>Clostridia</taxon>
        <taxon>Lachnospirales</taxon>
        <taxon>Lachnospiraceae</taxon>
        <taxon>Anaerocolumna</taxon>
    </lineage>
</organism>
<dbReference type="InterPro" id="IPR012854">
    <property type="entry name" value="Cu_amine_oxidase-like_N"/>
</dbReference>
<name>A0A1M6JKY7_9FIRM</name>
<dbReference type="CDD" id="cd02696">
    <property type="entry name" value="MurNAc-LAA"/>
    <property type="match status" value="1"/>
</dbReference>
<dbReference type="OrthoDB" id="9806267at2"/>
<dbReference type="GO" id="GO:0009253">
    <property type="term" value="P:peptidoglycan catabolic process"/>
    <property type="evidence" value="ECO:0007669"/>
    <property type="project" value="InterPro"/>
</dbReference>
<dbReference type="InterPro" id="IPR036582">
    <property type="entry name" value="Mao_N_sf"/>
</dbReference>
<keyword evidence="2" id="KW-0732">Signal</keyword>
<sequence length="867" mass="93921">MVKFKNSWKIIGVLALALICLPFTEVSAASNLNLYLYNTKSNLTYTGNQAKYYYEGKAIDMKNTPGVVINGTSMASFLDVFVNSGVGFGYAYNKSKGILTLSKSGKKLVLTEGSKTAVFNGKKVTMSQAPTKIKYKNVNLTKLMVPIRFVAESFGYVYTWNSSTSAGTITNPLHLSYNGKTVNYTGSRGSVTIDNKKVNVSDLPSIIINDTAMVQAYKVFSASSIGADYKYDKAKKVLTLTKDKTVVVLTMGKKTAYVNGKARVMDTAPLVVTNLDTNVAYVMVPGSFVSSYLGYDYRWNSSAKTSVLTKSKIITVPDQNNGGPELGGDPAPDTTSFSWGLTSDNLNEYTGLSSITNTTEVSQDTAASSYINSISLDAKTSNSETYAIRGSLPFSKSTLTKQDAVLNLHINNANASAQTYTLGGALSGNVTLALDSATPTGADIAFSLTDTDLKYELSLSADSSTLYVKIYRNFINTISAGISSGNEFLQITGMKDLKVNLTESGNTVTLQFPATANGIGDNSIQPGLSSIKTVTSSTVGGMAVITLEKNGSNQYNVEQDGSTYRIVFEAAQTAGYSLKFSIPDGLSYSDITTEDQYYKNRILIKLPGDVTSYYTQNPVQWSNNVINSVGLLVEKGVTEIVIDTAVLQGFKLTDLGNAKVGVTLGNPRDIYKNIVVLDAGHGGTDPGAVRSLNGKTIYEKNLNYKIMYELTRQYFDSPDSEVKAYYSRYDDTLVNLYDRAAFSDLVGADMFVSLHMNANTKTEPKGTEIYYYAPNTSVNSAGLNSKTLATFVLNSLTAKIGTQKRYISSQNLVVTRENHVPAILIELGFMSNKSDLTQLTNASFQEKSAYAIYQSICEVFDAYPTGR</sequence>
<dbReference type="GO" id="GO:0008745">
    <property type="term" value="F:N-acetylmuramoyl-L-alanine amidase activity"/>
    <property type="evidence" value="ECO:0007669"/>
    <property type="project" value="InterPro"/>
</dbReference>
<evidence type="ECO:0000259" key="3">
    <source>
        <dbReference type="SMART" id="SM00646"/>
    </source>
</evidence>
<dbReference type="EMBL" id="FRAC01000006">
    <property type="protein sequence ID" value="SHJ47360.1"/>
    <property type="molecule type" value="Genomic_DNA"/>
</dbReference>
<dbReference type="PANTHER" id="PTHR30404:SF0">
    <property type="entry name" value="N-ACETYLMURAMOYL-L-ALANINE AMIDASE AMIC"/>
    <property type="match status" value="1"/>
</dbReference>
<dbReference type="SMART" id="SM00646">
    <property type="entry name" value="Ami_3"/>
    <property type="match status" value="1"/>
</dbReference>
<proteinExistence type="predicted"/>
<dbReference type="SUPFAM" id="SSF55383">
    <property type="entry name" value="Copper amine oxidase, domain N"/>
    <property type="match status" value="3"/>
</dbReference>
<feature type="signal peptide" evidence="2">
    <location>
        <begin position="1"/>
        <end position="28"/>
    </location>
</feature>
<dbReference type="AlphaFoldDB" id="A0A1M6JKY7"/>
<evidence type="ECO:0000313" key="4">
    <source>
        <dbReference type="EMBL" id="SHJ47360.1"/>
    </source>
</evidence>
<dbReference type="STRING" id="1121322.SAMN02745136_00120"/>
<protein>
    <submittedName>
        <fullName evidence="4">N-acetylmuramoyl-L-alanine amidase</fullName>
    </submittedName>
</protein>
<dbReference type="PANTHER" id="PTHR30404">
    <property type="entry name" value="N-ACETYLMURAMOYL-L-ALANINE AMIDASE"/>
    <property type="match status" value="1"/>
</dbReference>
<keyword evidence="1" id="KW-0378">Hydrolase</keyword>
<dbReference type="Pfam" id="PF01520">
    <property type="entry name" value="Amidase_3"/>
    <property type="match status" value="1"/>
</dbReference>
<feature type="domain" description="MurNAc-LAA" evidence="3">
    <location>
        <begin position="740"/>
        <end position="857"/>
    </location>
</feature>
<evidence type="ECO:0000256" key="1">
    <source>
        <dbReference type="ARBA" id="ARBA00022801"/>
    </source>
</evidence>